<dbReference type="RefSeq" id="WP_188996357.1">
    <property type="nucleotide sequence ID" value="NZ_BMHP01000004.1"/>
</dbReference>
<dbReference type="InterPro" id="IPR014718">
    <property type="entry name" value="GH-type_carb-bd"/>
</dbReference>
<reference evidence="1" key="2">
    <citation type="submission" date="2020-09" db="EMBL/GenBank/DDBJ databases">
        <authorList>
            <person name="Sun Q."/>
            <person name="Zhou Y."/>
        </authorList>
    </citation>
    <scope>NUCLEOTIDE SEQUENCE</scope>
    <source>
        <strain evidence="1">CGMCC 1.15178</strain>
    </source>
</reference>
<evidence type="ECO:0000313" key="2">
    <source>
        <dbReference type="Proteomes" id="UP000612456"/>
    </source>
</evidence>
<dbReference type="InterPro" id="IPR027839">
    <property type="entry name" value="DUF4432"/>
</dbReference>
<protein>
    <submittedName>
        <fullName evidence="1">DUF4432 domain-containing protein</fullName>
    </submittedName>
</protein>
<keyword evidence="2" id="KW-1185">Reference proteome</keyword>
<sequence length="347" mass="37725">MRLYGREWTRRELEAHVGSIGQIGSVRRMQLTEGKEKGVEMIQVRTGAGLAYNVIPSKGLDISLAELGGTPISWQSPNGDVHPAYYEAEGTNWLRTASGGLLMTCGLSHVGSPAEDSTGRYGLHGRVHHTPARQVHAAEVWNGDELTLSVSGVVEETAVFGSKLRLIRTISSKLGENRIIIEDRVENAGFKCCPHMMLYHFNFGFPLLGEGTQFTFPEADVIPITAGVPPEGYDIWEQPDPAAAERVYEHCLASGIADEWGMAEAAIHCPAFPGGAGPAPLSVSLRWSADTLPRLLQWRMPGAGEHVMGLEPANCTVDGVRGSGHYRELEPGESVDYKLELNLAWKS</sequence>
<dbReference type="GO" id="GO:0005975">
    <property type="term" value="P:carbohydrate metabolic process"/>
    <property type="evidence" value="ECO:0007669"/>
    <property type="project" value="InterPro"/>
</dbReference>
<name>A0A916ZBG7_9BACL</name>
<organism evidence="1 2">
    <name type="scientific">Paenibacillus nasutitermitis</name>
    <dbReference type="NCBI Taxonomy" id="1652958"/>
    <lineage>
        <taxon>Bacteria</taxon>
        <taxon>Bacillati</taxon>
        <taxon>Bacillota</taxon>
        <taxon>Bacilli</taxon>
        <taxon>Bacillales</taxon>
        <taxon>Paenibacillaceae</taxon>
        <taxon>Paenibacillus</taxon>
    </lineage>
</organism>
<dbReference type="EMBL" id="BMHP01000004">
    <property type="protein sequence ID" value="GGD86267.1"/>
    <property type="molecule type" value="Genomic_DNA"/>
</dbReference>
<reference evidence="1" key="1">
    <citation type="journal article" date="2014" name="Int. J. Syst. Evol. Microbiol.">
        <title>Complete genome sequence of Corynebacterium casei LMG S-19264T (=DSM 44701T), isolated from a smear-ripened cheese.</title>
        <authorList>
            <consortium name="US DOE Joint Genome Institute (JGI-PGF)"/>
            <person name="Walter F."/>
            <person name="Albersmeier A."/>
            <person name="Kalinowski J."/>
            <person name="Ruckert C."/>
        </authorList>
    </citation>
    <scope>NUCLEOTIDE SEQUENCE</scope>
    <source>
        <strain evidence="1">CGMCC 1.15178</strain>
    </source>
</reference>
<proteinExistence type="predicted"/>
<dbReference type="Pfam" id="PF14486">
    <property type="entry name" value="DUF4432"/>
    <property type="match status" value="1"/>
</dbReference>
<accession>A0A916ZBG7</accession>
<evidence type="ECO:0000313" key="1">
    <source>
        <dbReference type="EMBL" id="GGD86267.1"/>
    </source>
</evidence>
<dbReference type="AlphaFoldDB" id="A0A916ZBG7"/>
<dbReference type="GO" id="GO:0030246">
    <property type="term" value="F:carbohydrate binding"/>
    <property type="evidence" value="ECO:0007669"/>
    <property type="project" value="InterPro"/>
</dbReference>
<gene>
    <name evidence="1" type="ORF">GCM10010911_50870</name>
</gene>
<dbReference type="Proteomes" id="UP000612456">
    <property type="component" value="Unassembled WGS sequence"/>
</dbReference>
<dbReference type="Gene3D" id="2.70.98.10">
    <property type="match status" value="1"/>
</dbReference>
<dbReference type="CDD" id="cd09023">
    <property type="entry name" value="Aldose_epim_Ec_c4013"/>
    <property type="match status" value="1"/>
</dbReference>
<comment type="caution">
    <text evidence="1">The sequence shown here is derived from an EMBL/GenBank/DDBJ whole genome shotgun (WGS) entry which is preliminary data.</text>
</comment>
<dbReference type="GO" id="GO:0003824">
    <property type="term" value="F:catalytic activity"/>
    <property type="evidence" value="ECO:0007669"/>
    <property type="project" value="InterPro"/>
</dbReference>
<dbReference type="InterPro" id="IPR011013">
    <property type="entry name" value="Gal_mutarotase_sf_dom"/>
</dbReference>
<dbReference type="SUPFAM" id="SSF74650">
    <property type="entry name" value="Galactose mutarotase-like"/>
    <property type="match status" value="1"/>
</dbReference>